<proteinExistence type="predicted"/>
<dbReference type="Pfam" id="PF00534">
    <property type="entry name" value="Glycos_transf_1"/>
    <property type="match status" value="1"/>
</dbReference>
<sequence>MKIAIITDSIEKGPTSVGKYTENLVRNLLEINIDKKVDIILIHGERRNIDIYKKAREIMIPFFKKRKQSFFPIRVLVFLLTSLWNIKRNFEIIKFYKKEDADVLHIPHLGRPAPPIAYLVFDFDNTSLIVTNHGMANLALPPRLCWGKFFTVSRIIYYIEYLKWKYLFRTRFKIMITVSHSEKKNIVKSLGISPEKIKVIYHGADYKNCKSKRNREAGKILYQNYGINFPFIFHLSAYQPKKNVENIIKAFAIAKKKYNKILKKKKLIIGGKQPNRLKRLAKDLGIEDDVIFVGFIPEEELPLFYSVAEAFVFPSFHESFGMPILEAMACGCPVITSNVFSMPEVAGKTAILVDPYNPEKIANAIYKVVSDKKLRRKLTKWGIERAKKFTWKRCAKEHLKCYVEGDI</sequence>
<dbReference type="InterPro" id="IPR001296">
    <property type="entry name" value="Glyco_trans_1"/>
</dbReference>
<name>A0ABZ3H2X0_GEOAI</name>
<dbReference type="Gene3D" id="3.40.50.2000">
    <property type="entry name" value="Glycogen Phosphorylase B"/>
    <property type="match status" value="2"/>
</dbReference>
<dbReference type="PANTHER" id="PTHR46401:SF2">
    <property type="entry name" value="GLYCOSYLTRANSFERASE WBBK-RELATED"/>
    <property type="match status" value="1"/>
</dbReference>
<dbReference type="EMBL" id="CP087714">
    <property type="protein sequence ID" value="XAT63916.1"/>
    <property type="molecule type" value="Genomic_DNA"/>
</dbReference>
<evidence type="ECO:0000313" key="4">
    <source>
        <dbReference type="EMBL" id="XAT63916.1"/>
    </source>
</evidence>
<evidence type="ECO:0000256" key="1">
    <source>
        <dbReference type="ARBA" id="ARBA00022679"/>
    </source>
</evidence>
<accession>A0ABZ3H2X0</accession>
<dbReference type="Pfam" id="PF13439">
    <property type="entry name" value="Glyco_transf_4"/>
    <property type="match status" value="1"/>
</dbReference>
<dbReference type="PANTHER" id="PTHR46401">
    <property type="entry name" value="GLYCOSYLTRANSFERASE WBBK-RELATED"/>
    <property type="match status" value="1"/>
</dbReference>
<evidence type="ECO:0000259" key="2">
    <source>
        <dbReference type="Pfam" id="PF00534"/>
    </source>
</evidence>
<dbReference type="Proteomes" id="UP001492541">
    <property type="component" value="Chromosome"/>
</dbReference>
<dbReference type="GeneID" id="90448158"/>
<reference evidence="4 5" key="1">
    <citation type="submission" date="2021-11" db="EMBL/GenBank/DDBJ databases">
        <title>Whole genome of Geoglobus acetivorans.</title>
        <authorList>
            <person name="Liu D."/>
        </authorList>
    </citation>
    <scope>NUCLEOTIDE SEQUENCE [LARGE SCALE GENOMIC DNA]</scope>
    <source>
        <strain evidence="4 5">SBH6</strain>
    </source>
</reference>
<feature type="domain" description="Glycosyl transferase family 1" evidence="2">
    <location>
        <begin position="230"/>
        <end position="382"/>
    </location>
</feature>
<dbReference type="SUPFAM" id="SSF53756">
    <property type="entry name" value="UDP-Glycosyltransferase/glycogen phosphorylase"/>
    <property type="match status" value="1"/>
</dbReference>
<dbReference type="CDD" id="cd03809">
    <property type="entry name" value="GT4_MtfB-like"/>
    <property type="match status" value="1"/>
</dbReference>
<evidence type="ECO:0000259" key="3">
    <source>
        <dbReference type="Pfam" id="PF13439"/>
    </source>
</evidence>
<protein>
    <submittedName>
        <fullName evidence="4">Glycosyltransferase family 4 protein</fullName>
    </submittedName>
</protein>
<keyword evidence="5" id="KW-1185">Reference proteome</keyword>
<gene>
    <name evidence="4" type="ORF">LPQ35_00700</name>
</gene>
<dbReference type="InterPro" id="IPR028098">
    <property type="entry name" value="Glyco_trans_4-like_N"/>
</dbReference>
<dbReference type="RefSeq" id="WP_193808554.1">
    <property type="nucleotide sequence ID" value="NZ_CP087714.1"/>
</dbReference>
<feature type="domain" description="Glycosyltransferase subfamily 4-like N-terminal" evidence="3">
    <location>
        <begin position="70"/>
        <end position="205"/>
    </location>
</feature>
<keyword evidence="1" id="KW-0808">Transferase</keyword>
<organism evidence="4 5">
    <name type="scientific">Geoglobus acetivorans</name>
    <dbReference type="NCBI Taxonomy" id="565033"/>
    <lineage>
        <taxon>Archaea</taxon>
        <taxon>Methanobacteriati</taxon>
        <taxon>Methanobacteriota</taxon>
        <taxon>Archaeoglobi</taxon>
        <taxon>Archaeoglobales</taxon>
        <taxon>Archaeoglobaceae</taxon>
        <taxon>Geoglobus</taxon>
    </lineage>
</organism>
<evidence type="ECO:0000313" key="5">
    <source>
        <dbReference type="Proteomes" id="UP001492541"/>
    </source>
</evidence>